<reference evidence="3" key="1">
    <citation type="journal article" date="2019" name="Int. J. Syst. Evol. Microbiol.">
        <title>The Global Catalogue of Microorganisms (GCM) 10K type strain sequencing project: providing services to taxonomists for standard genome sequencing and annotation.</title>
        <authorList>
            <consortium name="The Broad Institute Genomics Platform"/>
            <consortium name="The Broad Institute Genome Sequencing Center for Infectious Disease"/>
            <person name="Wu L."/>
            <person name="Ma J."/>
        </authorList>
    </citation>
    <scope>NUCLEOTIDE SEQUENCE [LARGE SCALE GENOMIC DNA]</scope>
    <source>
        <strain evidence="3">CCUG 42722</strain>
    </source>
</reference>
<dbReference type="Proteomes" id="UP001596011">
    <property type="component" value="Unassembled WGS sequence"/>
</dbReference>
<dbReference type="RefSeq" id="WP_377139466.1">
    <property type="nucleotide sequence ID" value="NZ_JBHSFI010000007.1"/>
</dbReference>
<sequence length="171" mass="18863">MVEADAQRLRSVVQDAVHVAVANGHLPDDERRVLDALLQDPDDARVMRRLRRRRRHGDPLGFGIETTIAVAVAPLLMIVVEEVVRTVTGTAAESLISRFVAWLRRVLRRPRLVVHVPELTSDQLRVVHDQVLAKLLEAQVPEPAARALAERVAGSLAIGPEVTGPDRPPDT</sequence>
<feature type="transmembrane region" description="Helical" evidence="1">
    <location>
        <begin position="59"/>
        <end position="80"/>
    </location>
</feature>
<protein>
    <submittedName>
        <fullName evidence="2">Uncharacterized protein</fullName>
    </submittedName>
</protein>
<keyword evidence="1" id="KW-0812">Transmembrane</keyword>
<dbReference type="EMBL" id="JBHSFI010000007">
    <property type="protein sequence ID" value="MFC4630956.1"/>
    <property type="molecule type" value="Genomic_DNA"/>
</dbReference>
<keyword evidence="1" id="KW-0472">Membrane</keyword>
<name>A0ABV9HL68_9MICO</name>
<comment type="caution">
    <text evidence="2">The sequence shown here is derived from an EMBL/GenBank/DDBJ whole genome shotgun (WGS) entry which is preliminary data.</text>
</comment>
<evidence type="ECO:0000256" key="1">
    <source>
        <dbReference type="SAM" id="Phobius"/>
    </source>
</evidence>
<proteinExistence type="predicted"/>
<evidence type="ECO:0000313" key="3">
    <source>
        <dbReference type="Proteomes" id="UP001596011"/>
    </source>
</evidence>
<evidence type="ECO:0000313" key="2">
    <source>
        <dbReference type="EMBL" id="MFC4630956.1"/>
    </source>
</evidence>
<accession>A0ABV9HL68</accession>
<keyword evidence="1" id="KW-1133">Transmembrane helix</keyword>
<keyword evidence="3" id="KW-1185">Reference proteome</keyword>
<gene>
    <name evidence="2" type="ORF">ACFO6V_22100</name>
</gene>
<organism evidence="2 3">
    <name type="scientific">Promicromonospora alba</name>
    <dbReference type="NCBI Taxonomy" id="1616110"/>
    <lineage>
        <taxon>Bacteria</taxon>
        <taxon>Bacillati</taxon>
        <taxon>Actinomycetota</taxon>
        <taxon>Actinomycetes</taxon>
        <taxon>Micrococcales</taxon>
        <taxon>Promicromonosporaceae</taxon>
        <taxon>Promicromonospora</taxon>
    </lineage>
</organism>